<feature type="compositionally biased region" description="Low complexity" evidence="3">
    <location>
        <begin position="102"/>
        <end position="112"/>
    </location>
</feature>
<evidence type="ECO:0000313" key="4">
    <source>
        <dbReference type="EMBL" id="MED6218398.1"/>
    </source>
</evidence>
<reference evidence="4 5" key="1">
    <citation type="journal article" date="2023" name="Plants (Basel)">
        <title>Bridging the Gap: Combining Genomics and Transcriptomics Approaches to Understand Stylosanthes scabra, an Orphan Legume from the Brazilian Caatinga.</title>
        <authorList>
            <person name="Ferreira-Neto J.R.C."/>
            <person name="da Silva M.D."/>
            <person name="Binneck E."/>
            <person name="de Melo N.F."/>
            <person name="da Silva R.H."/>
            <person name="de Melo A.L.T.M."/>
            <person name="Pandolfi V."/>
            <person name="Bustamante F.O."/>
            <person name="Brasileiro-Vidal A.C."/>
            <person name="Benko-Iseppon A.M."/>
        </authorList>
    </citation>
    <scope>NUCLEOTIDE SEQUENCE [LARGE SCALE GENOMIC DNA]</scope>
    <source>
        <tissue evidence="4">Leaves</tissue>
    </source>
</reference>
<protein>
    <submittedName>
        <fullName evidence="4">Uncharacterized protein</fullName>
    </submittedName>
</protein>
<dbReference type="InterPro" id="IPR053016">
    <property type="entry name" value="CTF18-RFC_complex"/>
</dbReference>
<evidence type="ECO:0000256" key="1">
    <source>
        <dbReference type="ARBA" id="ARBA00004123"/>
    </source>
</evidence>
<accession>A0ABU6ZAQ6</accession>
<keyword evidence="2" id="KW-0539">Nucleus</keyword>
<organism evidence="4 5">
    <name type="scientific">Stylosanthes scabra</name>
    <dbReference type="NCBI Taxonomy" id="79078"/>
    <lineage>
        <taxon>Eukaryota</taxon>
        <taxon>Viridiplantae</taxon>
        <taxon>Streptophyta</taxon>
        <taxon>Embryophyta</taxon>
        <taxon>Tracheophyta</taxon>
        <taxon>Spermatophyta</taxon>
        <taxon>Magnoliopsida</taxon>
        <taxon>eudicotyledons</taxon>
        <taxon>Gunneridae</taxon>
        <taxon>Pentapetalae</taxon>
        <taxon>rosids</taxon>
        <taxon>fabids</taxon>
        <taxon>Fabales</taxon>
        <taxon>Fabaceae</taxon>
        <taxon>Papilionoideae</taxon>
        <taxon>50 kb inversion clade</taxon>
        <taxon>dalbergioids sensu lato</taxon>
        <taxon>Dalbergieae</taxon>
        <taxon>Pterocarpus clade</taxon>
        <taxon>Stylosanthes</taxon>
    </lineage>
</organism>
<proteinExistence type="predicted"/>
<feature type="compositionally biased region" description="Acidic residues" evidence="3">
    <location>
        <begin position="40"/>
        <end position="50"/>
    </location>
</feature>
<evidence type="ECO:0000313" key="5">
    <source>
        <dbReference type="Proteomes" id="UP001341840"/>
    </source>
</evidence>
<dbReference type="EMBL" id="JASCZI010271959">
    <property type="protein sequence ID" value="MED6218398.1"/>
    <property type="molecule type" value="Genomic_DNA"/>
</dbReference>
<evidence type="ECO:0000256" key="2">
    <source>
        <dbReference type="ARBA" id="ARBA00023242"/>
    </source>
</evidence>
<comment type="subcellular location">
    <subcellularLocation>
        <location evidence="1">Nucleus</location>
    </subcellularLocation>
</comment>
<dbReference type="PANTHER" id="PTHR46765:SF1">
    <property type="entry name" value="P-LOOP CONTAINING NUCLEOSIDE TRIPHOSPHATE HYDROLASES SUPERFAMILY PROTEIN"/>
    <property type="match status" value="1"/>
</dbReference>
<evidence type="ECO:0000256" key="3">
    <source>
        <dbReference type="SAM" id="MobiDB-lite"/>
    </source>
</evidence>
<gene>
    <name evidence="4" type="ORF">PIB30_026361</name>
</gene>
<comment type="caution">
    <text evidence="4">The sequence shown here is derived from an EMBL/GenBank/DDBJ whole genome shotgun (WGS) entry which is preliminary data.</text>
</comment>
<dbReference type="PANTHER" id="PTHR46765">
    <property type="entry name" value="P-LOOP CONTAINING NUCLEOSIDE TRIPHOSPHATE HYDROLASES SUPERFAMILY PROTEIN"/>
    <property type="match status" value="1"/>
</dbReference>
<dbReference type="Proteomes" id="UP001341840">
    <property type="component" value="Unassembled WGS sequence"/>
</dbReference>
<feature type="compositionally biased region" description="Basic and acidic residues" evidence="3">
    <location>
        <begin position="92"/>
        <end position="101"/>
    </location>
</feature>
<feature type="region of interest" description="Disordered" evidence="3">
    <location>
        <begin position="16"/>
        <end position="128"/>
    </location>
</feature>
<name>A0ABU6ZAQ6_9FABA</name>
<sequence length="200" mass="22637">MDIDMDMDMDIPLPEELELLELESNSHLYHEPQDLQSDYPDFDLPEPEPEQEPKSQLQTQPQPESPDLVVLPEPHSNGHKRSRSSGASPDRSISEEKRVRVGDSAASDVDAVSNDDDEDWLRYSPPPRGEEEVMFVKEKELSRYASEIDGECMPVTAPGGDRVYAKLNRIERVERARKLDWRANSAGKSVTDEGFSLDLD</sequence>
<keyword evidence="5" id="KW-1185">Reference proteome</keyword>